<name>A0A9R1WZC2_LACSA</name>
<evidence type="ECO:0000256" key="1">
    <source>
        <dbReference type="SAM" id="MobiDB-lite"/>
    </source>
</evidence>
<gene>
    <name evidence="2" type="ORF">LSAT_V11C800399190</name>
</gene>
<sequence>MSLATQSNATLGSAPSSLGSPSYPSSSSPPIPHFRVARFPGSVAPTSVNSQIPVISNSEAGPNASLFDLKGIKHTKLYEID</sequence>
<feature type="region of interest" description="Disordered" evidence="1">
    <location>
        <begin position="1"/>
        <end position="36"/>
    </location>
</feature>
<dbReference type="AlphaFoldDB" id="A0A9R1WZC2"/>
<dbReference type="Proteomes" id="UP000235145">
    <property type="component" value="Unassembled WGS sequence"/>
</dbReference>
<keyword evidence="3" id="KW-1185">Reference proteome</keyword>
<organism evidence="2 3">
    <name type="scientific">Lactuca sativa</name>
    <name type="common">Garden lettuce</name>
    <dbReference type="NCBI Taxonomy" id="4236"/>
    <lineage>
        <taxon>Eukaryota</taxon>
        <taxon>Viridiplantae</taxon>
        <taxon>Streptophyta</taxon>
        <taxon>Embryophyta</taxon>
        <taxon>Tracheophyta</taxon>
        <taxon>Spermatophyta</taxon>
        <taxon>Magnoliopsida</taxon>
        <taxon>eudicotyledons</taxon>
        <taxon>Gunneridae</taxon>
        <taxon>Pentapetalae</taxon>
        <taxon>asterids</taxon>
        <taxon>campanulids</taxon>
        <taxon>Asterales</taxon>
        <taxon>Asteraceae</taxon>
        <taxon>Cichorioideae</taxon>
        <taxon>Cichorieae</taxon>
        <taxon>Lactucinae</taxon>
        <taxon>Lactuca</taxon>
    </lineage>
</organism>
<dbReference type="EMBL" id="NBSK02000008">
    <property type="protein sequence ID" value="KAJ0192324.1"/>
    <property type="molecule type" value="Genomic_DNA"/>
</dbReference>
<feature type="compositionally biased region" description="Low complexity" evidence="1">
    <location>
        <begin position="13"/>
        <end position="26"/>
    </location>
</feature>
<proteinExistence type="predicted"/>
<protein>
    <submittedName>
        <fullName evidence="2">Uncharacterized protein</fullName>
    </submittedName>
</protein>
<evidence type="ECO:0000313" key="2">
    <source>
        <dbReference type="EMBL" id="KAJ0192324.1"/>
    </source>
</evidence>
<feature type="compositionally biased region" description="Polar residues" evidence="1">
    <location>
        <begin position="1"/>
        <end position="11"/>
    </location>
</feature>
<accession>A0A9R1WZC2</accession>
<reference evidence="2 3" key="1">
    <citation type="journal article" date="2017" name="Nat. Commun.">
        <title>Genome assembly with in vitro proximity ligation data and whole-genome triplication in lettuce.</title>
        <authorList>
            <person name="Reyes-Chin-Wo S."/>
            <person name="Wang Z."/>
            <person name="Yang X."/>
            <person name="Kozik A."/>
            <person name="Arikit S."/>
            <person name="Song C."/>
            <person name="Xia L."/>
            <person name="Froenicke L."/>
            <person name="Lavelle D.O."/>
            <person name="Truco M.J."/>
            <person name="Xia R."/>
            <person name="Zhu S."/>
            <person name="Xu C."/>
            <person name="Xu H."/>
            <person name="Xu X."/>
            <person name="Cox K."/>
            <person name="Korf I."/>
            <person name="Meyers B.C."/>
            <person name="Michelmore R.W."/>
        </authorList>
    </citation>
    <scope>NUCLEOTIDE SEQUENCE [LARGE SCALE GENOMIC DNA]</scope>
    <source>
        <strain evidence="3">cv. Salinas</strain>
        <tissue evidence="2">Seedlings</tissue>
    </source>
</reference>
<comment type="caution">
    <text evidence="2">The sequence shown here is derived from an EMBL/GenBank/DDBJ whole genome shotgun (WGS) entry which is preliminary data.</text>
</comment>
<evidence type="ECO:0000313" key="3">
    <source>
        <dbReference type="Proteomes" id="UP000235145"/>
    </source>
</evidence>